<evidence type="ECO:0000313" key="2">
    <source>
        <dbReference type="EMBL" id="RNA09664.1"/>
    </source>
</evidence>
<gene>
    <name evidence="2" type="ORF">BpHYR1_024312</name>
</gene>
<dbReference type="Proteomes" id="UP000276133">
    <property type="component" value="Unassembled WGS sequence"/>
</dbReference>
<organism evidence="2 3">
    <name type="scientific">Brachionus plicatilis</name>
    <name type="common">Marine rotifer</name>
    <name type="synonym">Brachionus muelleri</name>
    <dbReference type="NCBI Taxonomy" id="10195"/>
    <lineage>
        <taxon>Eukaryota</taxon>
        <taxon>Metazoa</taxon>
        <taxon>Spiralia</taxon>
        <taxon>Gnathifera</taxon>
        <taxon>Rotifera</taxon>
        <taxon>Eurotatoria</taxon>
        <taxon>Monogononta</taxon>
        <taxon>Pseudotrocha</taxon>
        <taxon>Ploima</taxon>
        <taxon>Brachionidae</taxon>
        <taxon>Brachionus</taxon>
    </lineage>
</organism>
<keyword evidence="3" id="KW-1185">Reference proteome</keyword>
<feature type="region of interest" description="Disordered" evidence="1">
    <location>
        <begin position="1"/>
        <end position="25"/>
    </location>
</feature>
<comment type="caution">
    <text evidence="2">The sequence shown here is derived from an EMBL/GenBank/DDBJ whole genome shotgun (WGS) entry which is preliminary data.</text>
</comment>
<reference evidence="2 3" key="1">
    <citation type="journal article" date="2018" name="Sci. Rep.">
        <title>Genomic signatures of local adaptation to the degree of environmental predictability in rotifers.</title>
        <authorList>
            <person name="Franch-Gras L."/>
            <person name="Hahn C."/>
            <person name="Garcia-Roger E.M."/>
            <person name="Carmona M.J."/>
            <person name="Serra M."/>
            <person name="Gomez A."/>
        </authorList>
    </citation>
    <scope>NUCLEOTIDE SEQUENCE [LARGE SCALE GENOMIC DNA]</scope>
    <source>
        <strain evidence="2">HYR1</strain>
    </source>
</reference>
<feature type="compositionally biased region" description="Polar residues" evidence="1">
    <location>
        <begin position="1"/>
        <end position="16"/>
    </location>
</feature>
<name>A0A3M7QEQ0_BRAPC</name>
<proteinExistence type="predicted"/>
<dbReference type="AlphaFoldDB" id="A0A3M7QEQ0"/>
<sequence length="221" mass="25339">MSTNKSLTARQQSGAANQKRRENVTNQNAAIFPQSDVMKIELMARMITRPILASKMVPLRWQCTNLIKEVNLLKFIRCICNVTYNSNTNSLNLISLLLNNSHLVKENANEKLQFSGVSEWLNYLNLNDLWEIELSTLYMNDLNKIYNESFSSSAIIEILQHSGQCSHLQPNRFELCKEKAFDFLQKSEQINSCLESMAFGADSRYTSEEEIKKKDGQQSTI</sequence>
<accession>A0A3M7QEQ0</accession>
<dbReference type="EMBL" id="REGN01006404">
    <property type="protein sequence ID" value="RNA09664.1"/>
    <property type="molecule type" value="Genomic_DNA"/>
</dbReference>
<evidence type="ECO:0000256" key="1">
    <source>
        <dbReference type="SAM" id="MobiDB-lite"/>
    </source>
</evidence>
<evidence type="ECO:0000313" key="3">
    <source>
        <dbReference type="Proteomes" id="UP000276133"/>
    </source>
</evidence>
<protein>
    <submittedName>
        <fullName evidence="2">Uncharacterized protein</fullName>
    </submittedName>
</protein>